<dbReference type="InterPro" id="IPR039421">
    <property type="entry name" value="Type_1_exporter"/>
</dbReference>
<dbReference type="GO" id="GO:0016020">
    <property type="term" value="C:membrane"/>
    <property type="evidence" value="ECO:0007669"/>
    <property type="project" value="TreeGrafter"/>
</dbReference>
<dbReference type="SUPFAM" id="SSF51735">
    <property type="entry name" value="NAD(P)-binding Rossmann-fold domains"/>
    <property type="match status" value="1"/>
</dbReference>
<name>A0A8H4JX28_9HYPO</name>
<dbReference type="CDD" id="cd05325">
    <property type="entry name" value="carb_red_sniffer_like_SDR_c"/>
    <property type="match status" value="1"/>
</dbReference>
<dbReference type="Pfam" id="PF00106">
    <property type="entry name" value="adh_short"/>
    <property type="match status" value="1"/>
</dbReference>
<evidence type="ECO:0000313" key="2">
    <source>
        <dbReference type="EMBL" id="KAF4439129.1"/>
    </source>
</evidence>
<evidence type="ECO:0000313" key="3">
    <source>
        <dbReference type="Proteomes" id="UP000536711"/>
    </source>
</evidence>
<dbReference type="PANTHER" id="PTHR24221">
    <property type="entry name" value="ATP-BINDING CASSETTE SUB-FAMILY B"/>
    <property type="match status" value="1"/>
</dbReference>
<protein>
    <submittedName>
        <fullName evidence="2">Protoporphyrinogen oxidase</fullName>
    </submittedName>
</protein>
<dbReference type="PANTHER" id="PTHR24221:SF420">
    <property type="entry name" value="ABC MULTIDRUG TRANSPORTER ATRC"/>
    <property type="match status" value="1"/>
</dbReference>
<dbReference type="AlphaFoldDB" id="A0A8H4JX28"/>
<dbReference type="Gene3D" id="3.40.50.300">
    <property type="entry name" value="P-loop containing nucleotide triphosphate hydrolases"/>
    <property type="match status" value="1"/>
</dbReference>
<dbReference type="GO" id="GO:0042626">
    <property type="term" value="F:ATPase-coupled transmembrane transporter activity"/>
    <property type="evidence" value="ECO:0007669"/>
    <property type="project" value="TreeGrafter"/>
</dbReference>
<dbReference type="SUPFAM" id="SSF52540">
    <property type="entry name" value="P-loop containing nucleoside triphosphate hydrolases"/>
    <property type="match status" value="1"/>
</dbReference>
<dbReference type="InterPro" id="IPR002347">
    <property type="entry name" value="SDR_fam"/>
</dbReference>
<dbReference type="EMBL" id="JAADJF010000097">
    <property type="protein sequence ID" value="KAF4439129.1"/>
    <property type="molecule type" value="Genomic_DNA"/>
</dbReference>
<organism evidence="2 3">
    <name type="scientific">Fusarium acutatum</name>
    <dbReference type="NCBI Taxonomy" id="78861"/>
    <lineage>
        <taxon>Eukaryota</taxon>
        <taxon>Fungi</taxon>
        <taxon>Dikarya</taxon>
        <taxon>Ascomycota</taxon>
        <taxon>Pezizomycotina</taxon>
        <taxon>Sordariomycetes</taxon>
        <taxon>Hypocreomycetidae</taxon>
        <taxon>Hypocreales</taxon>
        <taxon>Nectriaceae</taxon>
        <taxon>Fusarium</taxon>
        <taxon>Fusarium fujikuroi species complex</taxon>
    </lineage>
</organism>
<dbReference type="GO" id="GO:0016887">
    <property type="term" value="F:ATP hydrolysis activity"/>
    <property type="evidence" value="ECO:0007669"/>
    <property type="project" value="InterPro"/>
</dbReference>
<dbReference type="GO" id="GO:0005524">
    <property type="term" value="F:ATP binding"/>
    <property type="evidence" value="ECO:0007669"/>
    <property type="project" value="InterPro"/>
</dbReference>
<feature type="domain" description="ABC transporter" evidence="1">
    <location>
        <begin position="178"/>
        <end position="458"/>
    </location>
</feature>
<accession>A0A8H4JX28</accession>
<keyword evidence="3" id="KW-1185">Reference proteome</keyword>
<dbReference type="Proteomes" id="UP000536711">
    <property type="component" value="Unassembled WGS sequence"/>
</dbReference>
<dbReference type="Pfam" id="PF00005">
    <property type="entry name" value="ABC_tran"/>
    <property type="match status" value="1"/>
</dbReference>
<sequence>MSNTTGTPATWVVVGASRGIGLEYVKQLLQAGHTVIATARNPDASGLSAVIKAHGTSVNSIVEQCDVASSESIDAFAARMSELVSKGIRLENIVMNAGVLRYPNRATELSYDNFKLHMETNVIGPIICAQKLVNLNPDSPPSKLIFISSDSGSTTNFLAYEDGFAAYASSKAALNQMLRHMAQELKRRGGKWAEICVLALHPGEVHTDMNSGEVGTWDVGTLLEPDESVSGMLKVICEKNHNDSGTFWCWDGRIQAVLVAGLNNVTEHDNKWGKCGTIIIDSSAALTNISPHLYRNRIALIQQEPTLFPKTIDKNIAAGLNIGPEEQFYVKDDALEAAYRAANTWDFVSSLPKGLNTRCGQGGSQLSGGHRQRIAITRALIQDPGIILLDKATSALNTKSERVMQKALMDTAFSGDRITIAVAHRLLTIHNANKIYVFYQGRIVEAGTHDDLISQNGICR</sequence>
<dbReference type="InterPro" id="IPR036291">
    <property type="entry name" value="NAD(P)-bd_dom_sf"/>
</dbReference>
<evidence type="ECO:0000259" key="1">
    <source>
        <dbReference type="PROSITE" id="PS50893"/>
    </source>
</evidence>
<dbReference type="PRINTS" id="PR00081">
    <property type="entry name" value="GDHRDH"/>
</dbReference>
<dbReference type="InterPro" id="IPR003439">
    <property type="entry name" value="ABC_transporter-like_ATP-bd"/>
</dbReference>
<dbReference type="InterPro" id="IPR027417">
    <property type="entry name" value="P-loop_NTPase"/>
</dbReference>
<proteinExistence type="predicted"/>
<reference evidence="2 3" key="1">
    <citation type="submission" date="2020-01" db="EMBL/GenBank/DDBJ databases">
        <title>Identification and distribution of gene clusters putatively required for synthesis of sphingolipid metabolism inhibitors in phylogenetically diverse species of the filamentous fungus Fusarium.</title>
        <authorList>
            <person name="Kim H.-S."/>
            <person name="Busman M."/>
            <person name="Brown D.W."/>
            <person name="Divon H."/>
            <person name="Uhlig S."/>
            <person name="Proctor R.H."/>
        </authorList>
    </citation>
    <scope>NUCLEOTIDE SEQUENCE [LARGE SCALE GENOMIC DNA]</scope>
    <source>
        <strain evidence="2 3">NRRL 13308</strain>
    </source>
</reference>
<dbReference type="OrthoDB" id="5296at2759"/>
<dbReference type="PROSITE" id="PS50893">
    <property type="entry name" value="ABC_TRANSPORTER_2"/>
    <property type="match status" value="1"/>
</dbReference>
<gene>
    <name evidence="2" type="ORF">FACUT_4366</name>
</gene>
<comment type="caution">
    <text evidence="2">The sequence shown here is derived from an EMBL/GenBank/DDBJ whole genome shotgun (WGS) entry which is preliminary data.</text>
</comment>
<dbReference type="Gene3D" id="3.40.50.720">
    <property type="entry name" value="NAD(P)-binding Rossmann-like Domain"/>
    <property type="match status" value="1"/>
</dbReference>